<dbReference type="VEuPathDB" id="TriTrypDB:Lsey_0868_0010"/>
<evidence type="ECO:0000313" key="2">
    <source>
        <dbReference type="Proteomes" id="UP000038009"/>
    </source>
</evidence>
<keyword evidence="2" id="KW-1185">Reference proteome</keyword>
<name>A0A0N1P9F1_LEPSE</name>
<organism evidence="1 2">
    <name type="scientific">Leptomonas seymouri</name>
    <dbReference type="NCBI Taxonomy" id="5684"/>
    <lineage>
        <taxon>Eukaryota</taxon>
        <taxon>Discoba</taxon>
        <taxon>Euglenozoa</taxon>
        <taxon>Kinetoplastea</taxon>
        <taxon>Metakinetoplastina</taxon>
        <taxon>Trypanosomatida</taxon>
        <taxon>Trypanosomatidae</taxon>
        <taxon>Leishmaniinae</taxon>
        <taxon>Leptomonas</taxon>
    </lineage>
</organism>
<dbReference type="Proteomes" id="UP000038009">
    <property type="component" value="Unassembled WGS sequence"/>
</dbReference>
<accession>A0A0N1P9F1</accession>
<dbReference type="AlphaFoldDB" id="A0A0N1P9F1"/>
<dbReference type="EMBL" id="LJSK01000866">
    <property type="protein sequence ID" value="KPI82498.1"/>
    <property type="molecule type" value="Genomic_DNA"/>
</dbReference>
<evidence type="ECO:0000313" key="1">
    <source>
        <dbReference type="EMBL" id="KPI82498.1"/>
    </source>
</evidence>
<proteinExistence type="predicted"/>
<dbReference type="OrthoDB" id="260412at2759"/>
<comment type="caution">
    <text evidence="1">The sequence shown here is derived from an EMBL/GenBank/DDBJ whole genome shotgun (WGS) entry which is preliminary data.</text>
</comment>
<gene>
    <name evidence="1" type="ORF">ABL78_8492</name>
</gene>
<protein>
    <submittedName>
        <fullName evidence="1">Uncharacterized protein</fullName>
    </submittedName>
</protein>
<reference evidence="1 2" key="1">
    <citation type="journal article" date="2015" name="PLoS Pathog.">
        <title>Leptomonas seymouri: Adaptations to the Dixenous Life Cycle Analyzed by Genome Sequencing, Transcriptome Profiling and Co-infection with Leishmania donovani.</title>
        <authorList>
            <person name="Kraeva N."/>
            <person name="Butenko A."/>
            <person name="Hlavacova J."/>
            <person name="Kostygov A."/>
            <person name="Myskova J."/>
            <person name="Grybchuk D."/>
            <person name="Lestinova T."/>
            <person name="Votypka J."/>
            <person name="Volf P."/>
            <person name="Opperdoes F."/>
            <person name="Flegontov P."/>
            <person name="Lukes J."/>
            <person name="Yurchenko V."/>
        </authorList>
    </citation>
    <scope>NUCLEOTIDE SEQUENCE [LARGE SCALE GENOMIC DNA]</scope>
    <source>
        <strain evidence="1 2">ATCC 30220</strain>
    </source>
</reference>
<sequence>MSAAFGGARSGRAACDARKVQRRGAAPAYGCEVPRWNAGVPYPVYPMCGEMPPPPLKRAETTPVEGYAGFTPFRVPGADFVLPGIYRHNPYTAMM</sequence>